<sequence>MVGFEVVLEADFILPLFVDGKSPPVFTILVNDESQASRVLTRQNSDVAQEGAAGRMVVVSDSDNSAYT</sequence>
<dbReference type="AlphaFoldDB" id="A0A060QD56"/>
<protein>
    <submittedName>
        <fullName evidence="1">Uncharacterized protein</fullName>
    </submittedName>
</protein>
<evidence type="ECO:0000313" key="2">
    <source>
        <dbReference type="Proteomes" id="UP000027583"/>
    </source>
</evidence>
<comment type="caution">
    <text evidence="1">The sequence shown here is derived from an EMBL/GenBank/DDBJ whole genome shotgun (WGS) entry which is preliminary data.</text>
</comment>
<evidence type="ECO:0000313" key="1">
    <source>
        <dbReference type="EMBL" id="CDG38623.1"/>
    </source>
</evidence>
<name>A0A060QD56_9PROT</name>
<dbReference type="Proteomes" id="UP000027583">
    <property type="component" value="Unassembled WGS sequence"/>
</dbReference>
<dbReference type="EMBL" id="CBLX010000004">
    <property type="protein sequence ID" value="CDG38623.1"/>
    <property type="molecule type" value="Genomic_DNA"/>
</dbReference>
<organism evidence="1 2">
    <name type="scientific">Asaia bogorensis</name>
    <dbReference type="NCBI Taxonomy" id="91915"/>
    <lineage>
        <taxon>Bacteria</taxon>
        <taxon>Pseudomonadati</taxon>
        <taxon>Pseudomonadota</taxon>
        <taxon>Alphaproteobacteria</taxon>
        <taxon>Acetobacterales</taxon>
        <taxon>Acetobacteraceae</taxon>
        <taxon>Asaia</taxon>
    </lineage>
</organism>
<reference evidence="1 2" key="2">
    <citation type="journal article" date="2014" name="PLoS ONE">
        <title>Evolution of mitochondria reconstructed from the energy metabolism of living bacteria.</title>
        <authorList>
            <person name="Degli Esposti M."/>
            <person name="Chouaia B."/>
            <person name="Comandatore F."/>
            <person name="Crotti E."/>
            <person name="Sassera D."/>
            <person name="Lievens P.M."/>
            <person name="Daffonchio D."/>
            <person name="Bandi C."/>
        </authorList>
    </citation>
    <scope>NUCLEOTIDE SEQUENCE [LARGE SCALE GENOMIC DNA]</scope>
    <source>
        <strain evidence="1 2">SF2.1</strain>
    </source>
</reference>
<proteinExistence type="predicted"/>
<accession>A0A060QD56</accession>
<gene>
    <name evidence="1" type="ORF">ASAP_0578</name>
</gene>
<reference evidence="1 2" key="1">
    <citation type="journal article" date="2014" name="Genome Biol. Evol.">
        <title>Acetic acid bacteria genomes reveal functional traits for adaptation to life in insect guts.</title>
        <authorList>
            <person name="Chouaia B."/>
            <person name="Gaiarsa S."/>
            <person name="Crotti E."/>
            <person name="Comandatore F."/>
            <person name="Degli Esposti M."/>
            <person name="Ricci I."/>
            <person name="Alma A."/>
            <person name="Favia G."/>
            <person name="Bandi C."/>
            <person name="Daffonchio D."/>
        </authorList>
    </citation>
    <scope>NUCLEOTIDE SEQUENCE [LARGE SCALE GENOMIC DNA]</scope>
    <source>
        <strain evidence="1 2">SF2.1</strain>
    </source>
</reference>